<dbReference type="SUPFAM" id="SSF50998">
    <property type="entry name" value="Quinoprotein alcohol dehydrogenase-like"/>
    <property type="match status" value="1"/>
</dbReference>
<sequence>MIRRHILLLVPLLAFSGCVSLIDMARDIARDLADIDVAGISGGLLGGETFEMSPEQAAQLKTIPGARPLWQNGIEESKALGFMPVYENGAVYAASMDGFLVRFDPVTGKQAGNVNTRHKLSGGVGAGDGMLLVGTLKGEVLTYGSKDGKALWTAQVSTEVLSPPRADSGTVVVRTGDGRIFSLDAGSGKRKWIYQGATPSLTVRSYAGVLISQGMVFAGFAGGKLVAINLANGAVTWEAVVSRPRGATELERMTDVTSLPVADEQQICAVAYQGRVACFEIANGTQIWARDASSSAGLAMNDHYIYVSDVQGAVVAYNKKDGTSIWKQDMLKGVQLSPPLIRDEHVVVGDSLGYVNLIRNDTGSIVARSATDGSAIVARPVSLPNGFVVQTMKGGLYAFGM</sequence>
<evidence type="ECO:0000259" key="5">
    <source>
        <dbReference type="Pfam" id="PF13360"/>
    </source>
</evidence>
<gene>
    <name evidence="4" type="primary">bamB</name>
    <name evidence="6" type="ORF">SAMN05216402_0034</name>
</gene>
<evidence type="ECO:0000256" key="2">
    <source>
        <dbReference type="ARBA" id="ARBA00023136"/>
    </source>
</evidence>
<dbReference type="Gene3D" id="2.130.10.10">
    <property type="entry name" value="YVTN repeat-like/Quinoprotein amine dehydrogenase"/>
    <property type="match status" value="1"/>
</dbReference>
<dbReference type="InterPro" id="IPR011047">
    <property type="entry name" value="Quinoprotein_ADH-like_sf"/>
</dbReference>
<keyword evidence="3 4" id="KW-0998">Cell outer membrane</keyword>
<comment type="subunit">
    <text evidence="4">Part of the Bam complex.</text>
</comment>
<keyword evidence="4" id="KW-0449">Lipoprotein</keyword>
<protein>
    <recommendedName>
        <fullName evidence="4">Outer membrane protein assembly factor BamB</fullName>
    </recommendedName>
</protein>
<proteinExistence type="inferred from homology"/>
<comment type="caution">
    <text evidence="6">The sequence shown here is derived from an EMBL/GenBank/DDBJ whole genome shotgun (WGS) entry which is preliminary data.</text>
</comment>
<comment type="function">
    <text evidence="4">Part of the outer membrane protein assembly complex, which is involved in assembly and insertion of beta-barrel proteins into the outer membrane.</text>
</comment>
<keyword evidence="2 4" id="KW-0472">Membrane</keyword>
<dbReference type="PANTHER" id="PTHR34512">
    <property type="entry name" value="CELL SURFACE PROTEIN"/>
    <property type="match status" value="1"/>
</dbReference>
<keyword evidence="7" id="KW-1185">Reference proteome</keyword>
<keyword evidence="1 4" id="KW-0732">Signal</keyword>
<dbReference type="EMBL" id="FNKY01000001">
    <property type="protein sequence ID" value="SDQ25482.1"/>
    <property type="molecule type" value="Genomic_DNA"/>
</dbReference>
<dbReference type="NCBIfam" id="TIGR03300">
    <property type="entry name" value="assembly_YfgL"/>
    <property type="match status" value="1"/>
</dbReference>
<dbReference type="InterPro" id="IPR015943">
    <property type="entry name" value="WD40/YVTN_repeat-like_dom_sf"/>
</dbReference>
<dbReference type="Proteomes" id="UP000183471">
    <property type="component" value="Unassembled WGS sequence"/>
</dbReference>
<name>A0ABY0T5F9_9PROT</name>
<reference evidence="6 7" key="1">
    <citation type="submission" date="2016-10" db="EMBL/GenBank/DDBJ databases">
        <authorList>
            <person name="Varghese N."/>
            <person name="Submissions S."/>
        </authorList>
    </citation>
    <scope>NUCLEOTIDE SEQUENCE [LARGE SCALE GENOMIC DNA]</scope>
    <source>
        <strain evidence="6 7">Nl1</strain>
    </source>
</reference>
<evidence type="ECO:0000256" key="4">
    <source>
        <dbReference type="HAMAP-Rule" id="MF_00923"/>
    </source>
</evidence>
<evidence type="ECO:0000313" key="6">
    <source>
        <dbReference type="EMBL" id="SDQ25482.1"/>
    </source>
</evidence>
<dbReference type="HAMAP" id="MF_00923">
    <property type="entry name" value="OM_assembly_BamB"/>
    <property type="match status" value="1"/>
</dbReference>
<dbReference type="SMART" id="SM00564">
    <property type="entry name" value="PQQ"/>
    <property type="match status" value="5"/>
</dbReference>
<dbReference type="RefSeq" id="WP_074630258.1">
    <property type="nucleotide sequence ID" value="NZ_FNKY01000001.1"/>
</dbReference>
<evidence type="ECO:0000256" key="3">
    <source>
        <dbReference type="ARBA" id="ARBA00023237"/>
    </source>
</evidence>
<comment type="similarity">
    <text evidence="4">Belongs to the BamB family.</text>
</comment>
<keyword evidence="4" id="KW-0564">Palmitate</keyword>
<feature type="domain" description="Pyrrolo-quinoline quinone repeat" evidence="5">
    <location>
        <begin position="99"/>
        <end position="328"/>
    </location>
</feature>
<dbReference type="PROSITE" id="PS51257">
    <property type="entry name" value="PROKAR_LIPOPROTEIN"/>
    <property type="match status" value="1"/>
</dbReference>
<dbReference type="InterPro" id="IPR017687">
    <property type="entry name" value="BamB"/>
</dbReference>
<dbReference type="InterPro" id="IPR002372">
    <property type="entry name" value="PQQ_rpt_dom"/>
</dbReference>
<evidence type="ECO:0000256" key="1">
    <source>
        <dbReference type="ARBA" id="ARBA00022729"/>
    </source>
</evidence>
<organism evidence="6 7">
    <name type="scientific">Nitrosospira multiformis</name>
    <dbReference type="NCBI Taxonomy" id="1231"/>
    <lineage>
        <taxon>Bacteria</taxon>
        <taxon>Pseudomonadati</taxon>
        <taxon>Pseudomonadota</taxon>
        <taxon>Betaproteobacteria</taxon>
        <taxon>Nitrosomonadales</taxon>
        <taxon>Nitrosomonadaceae</taxon>
        <taxon>Nitrosospira</taxon>
    </lineage>
</organism>
<accession>A0ABY0T5F9</accession>
<comment type="subcellular location">
    <subcellularLocation>
        <location evidence="4">Cell outer membrane</location>
        <topology evidence="4">Lipid-anchor</topology>
    </subcellularLocation>
</comment>
<dbReference type="PANTHER" id="PTHR34512:SF30">
    <property type="entry name" value="OUTER MEMBRANE PROTEIN ASSEMBLY FACTOR BAMB"/>
    <property type="match status" value="1"/>
</dbReference>
<evidence type="ECO:0000313" key="7">
    <source>
        <dbReference type="Proteomes" id="UP000183471"/>
    </source>
</evidence>
<dbReference type="Pfam" id="PF13360">
    <property type="entry name" value="PQQ_2"/>
    <property type="match status" value="1"/>
</dbReference>
<dbReference type="InterPro" id="IPR018391">
    <property type="entry name" value="PQQ_b-propeller_rpt"/>
</dbReference>